<accession>A0ABR8PPD5</accession>
<evidence type="ECO:0000313" key="2">
    <source>
        <dbReference type="EMBL" id="MBD7910034.1"/>
    </source>
</evidence>
<reference evidence="2 3" key="1">
    <citation type="submission" date="2020-08" db="EMBL/GenBank/DDBJ databases">
        <title>A Genomic Blueprint of the Chicken Gut Microbiome.</title>
        <authorList>
            <person name="Gilroy R."/>
            <person name="Ravi A."/>
            <person name="Getino M."/>
            <person name="Pursley I."/>
            <person name="Horton D.L."/>
            <person name="Alikhan N.-F."/>
            <person name="Baker D."/>
            <person name="Gharbi K."/>
            <person name="Hall N."/>
            <person name="Watson M."/>
            <person name="Adriaenssens E.M."/>
            <person name="Foster-Nyarko E."/>
            <person name="Jarju S."/>
            <person name="Secka A."/>
            <person name="Antonio M."/>
            <person name="Oren A."/>
            <person name="Chaudhuri R."/>
            <person name="La Ragione R.M."/>
            <person name="Hildebrand F."/>
            <person name="Pallen M.J."/>
        </authorList>
    </citation>
    <scope>NUCLEOTIDE SEQUENCE [LARGE SCALE GENOMIC DNA]</scope>
    <source>
        <strain evidence="2 3">Sa3CVN1</strain>
    </source>
</reference>
<feature type="domain" description="Phospholipase D-like" evidence="1">
    <location>
        <begin position="729"/>
        <end position="848"/>
    </location>
</feature>
<dbReference type="InterPro" id="IPR025202">
    <property type="entry name" value="PLD-like_dom"/>
</dbReference>
<evidence type="ECO:0000259" key="1">
    <source>
        <dbReference type="Pfam" id="PF13091"/>
    </source>
</evidence>
<name>A0ABR8PPD5_9CLOT</name>
<organism evidence="2 3">
    <name type="scientific">Clostridium cibarium</name>
    <dbReference type="NCBI Taxonomy" id="2762247"/>
    <lineage>
        <taxon>Bacteria</taxon>
        <taxon>Bacillati</taxon>
        <taxon>Bacillota</taxon>
        <taxon>Clostridia</taxon>
        <taxon>Eubacteriales</taxon>
        <taxon>Clostridiaceae</taxon>
        <taxon>Clostridium</taxon>
    </lineage>
</organism>
<evidence type="ECO:0000313" key="3">
    <source>
        <dbReference type="Proteomes" id="UP000627781"/>
    </source>
</evidence>
<dbReference type="EMBL" id="JACSRA010000002">
    <property type="protein sequence ID" value="MBD7910034.1"/>
    <property type="molecule type" value="Genomic_DNA"/>
</dbReference>
<sequence length="1016" mass="119578">MNDIEKIKNELEVTNILKPRKELLKENINVQLIDNYLILGNLVAQVFVRHILFMYITQESKETSQILRSKSFNQIVYDIVYSYFGTLNFFARSDIGIMCKTQICYRIIGYLYEYKGYDYMFNLFKNECFEELKTIAKYPIDDYERLVKSFLWKNYYKSVNYNVKLVYSFDEYDQMFSASLKHNGVVFTELGVSRKEAVRNVAKCFVEKFIPEEELLNYCNTITSHKFEFKEDCVNLQYDVANETLHKLLEMDNPLLWFCLLSRSKLGRMRDVVPFDVNASRMKRNLINFGRYITTMFLFEYNYTCGNFKNINLIAYDMSYPNNMGPNEVYDKIQELLKVDEFSRKIYSYLSLQRNELEQSYHNNDISQISFSIVAGFFVSNFDSSKKFMNIFQEIIKTFYSEKYVNTISDYRLSVQNFANQLGLKIAYDKQILDNGDYELTVYFDKYLTRFSCCVVEKSAQKAKEVIWQKVFYDYIIPVEKFLSGKTEQCNDELLQFVIEQIVKVSENLLLQLKQQYNLFNVRYAQEVGDENYYSHLYLLFSRINNNALRKKLASRIAEINSKQYFIINENAYTTGNIITIIEKCSTFEKDHLKDRIASLIKTIDVMKLKINIDFDKIINPTFYFIKQFIEIDYRNVQRISHLTDEAAKYALDLNIDAYSYINNPSKVVKDYFNQKVILAENLFADKMGRLSITNDCNSKVYILNSHADVSDQLMKMCKGITLRKVVIACGYAFNSGFSMLKEILEKPIIESEIEVKLLIGSLQKYRSCAEAQDGQLTGIDKKTIQLLQSYLNQENFSLFTCEKRFYHGKIYFFEGIERTIICTGSSNISRSAFVSNYELNIVLDVPNNSDIYLNFCKWIDQLFFYSVQLNNLDLSVFSDNEINVEGATVIRKLSISSIQHRIDELSNEEVKYRLNLWMEKNPDLVADDLCILSLPEYIAFVYYDRKLLVLESFQAGNSYFCIKYENSFEEEINRISTLSKTEIFQYSRMPKRGYHTTNKFTLESNISEFFKTIKL</sequence>
<keyword evidence="3" id="KW-1185">Reference proteome</keyword>
<dbReference type="Gene3D" id="3.30.870.10">
    <property type="entry name" value="Endonuclease Chain A"/>
    <property type="match status" value="1"/>
</dbReference>
<proteinExistence type="predicted"/>
<protein>
    <recommendedName>
        <fullName evidence="1">Phospholipase D-like domain-containing protein</fullName>
    </recommendedName>
</protein>
<dbReference type="RefSeq" id="WP_191767537.1">
    <property type="nucleotide sequence ID" value="NZ_JACSRA010000002.1"/>
</dbReference>
<comment type="caution">
    <text evidence="2">The sequence shown here is derived from an EMBL/GenBank/DDBJ whole genome shotgun (WGS) entry which is preliminary data.</text>
</comment>
<dbReference type="SUPFAM" id="SSF56024">
    <property type="entry name" value="Phospholipase D/nuclease"/>
    <property type="match status" value="1"/>
</dbReference>
<dbReference type="Proteomes" id="UP000627781">
    <property type="component" value="Unassembled WGS sequence"/>
</dbReference>
<dbReference type="Pfam" id="PF13091">
    <property type="entry name" value="PLDc_2"/>
    <property type="match status" value="1"/>
</dbReference>
<gene>
    <name evidence="2" type="ORF">H9661_01580</name>
</gene>